<feature type="coiled-coil region" evidence="14">
    <location>
        <begin position="489"/>
        <end position="523"/>
    </location>
</feature>
<evidence type="ECO:0000256" key="6">
    <source>
        <dbReference type="ARBA" id="ARBA00022692"/>
    </source>
</evidence>
<keyword evidence="14" id="KW-0175">Coiled coil</keyword>
<evidence type="ECO:0000256" key="13">
    <source>
        <dbReference type="PROSITE-ProRule" id="PRU00169"/>
    </source>
</evidence>
<reference evidence="20 21" key="1">
    <citation type="submission" date="2024-01" db="EMBL/GenBank/DDBJ databases">
        <title>Uliginosibacterium soil sp. nov.</title>
        <authorList>
            <person name="Lv Y."/>
        </authorList>
    </citation>
    <scope>NUCLEOTIDE SEQUENCE [LARGE SCALE GENOMIC DNA]</scope>
    <source>
        <strain evidence="20 21">H3</strain>
    </source>
</reference>
<organism evidence="20 21">
    <name type="scientific">Uliginosibacterium silvisoli</name>
    <dbReference type="NCBI Taxonomy" id="3114758"/>
    <lineage>
        <taxon>Bacteria</taxon>
        <taxon>Pseudomonadati</taxon>
        <taxon>Pseudomonadota</taxon>
        <taxon>Betaproteobacteria</taxon>
        <taxon>Rhodocyclales</taxon>
        <taxon>Zoogloeaceae</taxon>
        <taxon>Uliginosibacterium</taxon>
    </lineage>
</organism>
<dbReference type="InterPro" id="IPR011006">
    <property type="entry name" value="CheY-like_superfamily"/>
</dbReference>
<dbReference type="Pfam" id="PF08448">
    <property type="entry name" value="PAS_4"/>
    <property type="match status" value="1"/>
</dbReference>
<keyword evidence="5 13" id="KW-0597">Phosphoprotein</keyword>
<evidence type="ECO:0000256" key="15">
    <source>
        <dbReference type="SAM" id="MobiDB-lite"/>
    </source>
</evidence>
<dbReference type="Pfam" id="PF02518">
    <property type="entry name" value="HATPase_c"/>
    <property type="match status" value="1"/>
</dbReference>
<dbReference type="CDD" id="cd17546">
    <property type="entry name" value="REC_hyHK_CKI1_RcsC-like"/>
    <property type="match status" value="1"/>
</dbReference>
<evidence type="ECO:0000256" key="9">
    <source>
        <dbReference type="ARBA" id="ARBA00022989"/>
    </source>
</evidence>
<feature type="domain" description="PAS" evidence="18">
    <location>
        <begin position="362"/>
        <end position="432"/>
    </location>
</feature>
<dbReference type="SUPFAM" id="SSF52172">
    <property type="entry name" value="CheY-like"/>
    <property type="match status" value="2"/>
</dbReference>
<dbReference type="Gene3D" id="1.20.120.160">
    <property type="entry name" value="HPT domain"/>
    <property type="match status" value="1"/>
</dbReference>
<dbReference type="CDD" id="cd00082">
    <property type="entry name" value="HisKA"/>
    <property type="match status" value="1"/>
</dbReference>
<dbReference type="CDD" id="cd00156">
    <property type="entry name" value="REC"/>
    <property type="match status" value="1"/>
</dbReference>
<dbReference type="InterPro" id="IPR036097">
    <property type="entry name" value="HisK_dim/P_sf"/>
</dbReference>
<proteinExistence type="predicted"/>
<dbReference type="PANTHER" id="PTHR45339">
    <property type="entry name" value="HYBRID SIGNAL TRANSDUCTION HISTIDINE KINASE J"/>
    <property type="match status" value="1"/>
</dbReference>
<evidence type="ECO:0000256" key="1">
    <source>
        <dbReference type="ARBA" id="ARBA00000085"/>
    </source>
</evidence>
<dbReference type="InterPro" id="IPR005467">
    <property type="entry name" value="His_kinase_dom"/>
</dbReference>
<dbReference type="InterPro" id="IPR036641">
    <property type="entry name" value="HPT_dom_sf"/>
</dbReference>
<feature type="domain" description="HPt" evidence="19">
    <location>
        <begin position="1090"/>
        <end position="1185"/>
    </location>
</feature>
<dbReference type="Pfam" id="PF00072">
    <property type="entry name" value="Response_reg"/>
    <property type="match status" value="2"/>
</dbReference>
<dbReference type="SMART" id="SM00388">
    <property type="entry name" value="HisKA"/>
    <property type="match status" value="1"/>
</dbReference>
<dbReference type="SMART" id="SM00091">
    <property type="entry name" value="PAS"/>
    <property type="match status" value="1"/>
</dbReference>
<gene>
    <name evidence="20" type="ORF">VVD49_19910</name>
</gene>
<evidence type="ECO:0000313" key="20">
    <source>
        <dbReference type="EMBL" id="MEC5388008.1"/>
    </source>
</evidence>
<dbReference type="EC" id="2.7.13.3" evidence="3"/>
<dbReference type="Gene3D" id="3.30.450.20">
    <property type="entry name" value="PAS domain"/>
    <property type="match status" value="1"/>
</dbReference>
<dbReference type="Gene3D" id="1.10.287.130">
    <property type="match status" value="1"/>
</dbReference>
<evidence type="ECO:0000256" key="12">
    <source>
        <dbReference type="PROSITE-ProRule" id="PRU00110"/>
    </source>
</evidence>
<evidence type="ECO:0000256" key="11">
    <source>
        <dbReference type="ARBA" id="ARBA00023136"/>
    </source>
</evidence>
<dbReference type="PANTHER" id="PTHR45339:SF1">
    <property type="entry name" value="HYBRID SIGNAL TRANSDUCTION HISTIDINE KINASE J"/>
    <property type="match status" value="1"/>
</dbReference>
<evidence type="ECO:0000259" key="17">
    <source>
        <dbReference type="PROSITE" id="PS50110"/>
    </source>
</evidence>
<dbReference type="PROSITE" id="PS50112">
    <property type="entry name" value="PAS"/>
    <property type="match status" value="1"/>
</dbReference>
<evidence type="ECO:0000259" key="18">
    <source>
        <dbReference type="PROSITE" id="PS50112"/>
    </source>
</evidence>
<evidence type="ECO:0000256" key="5">
    <source>
        <dbReference type="ARBA" id="ARBA00022553"/>
    </source>
</evidence>
<dbReference type="RefSeq" id="WP_327600979.1">
    <property type="nucleotide sequence ID" value="NZ_JAYXHS010000004.1"/>
</dbReference>
<keyword evidence="10" id="KW-0902">Two-component regulatory system</keyword>
<evidence type="ECO:0000256" key="14">
    <source>
        <dbReference type="SAM" id="Coils"/>
    </source>
</evidence>
<evidence type="ECO:0000256" key="10">
    <source>
        <dbReference type="ARBA" id="ARBA00023012"/>
    </source>
</evidence>
<evidence type="ECO:0000256" key="4">
    <source>
        <dbReference type="ARBA" id="ARBA00022475"/>
    </source>
</evidence>
<dbReference type="NCBIfam" id="TIGR00229">
    <property type="entry name" value="sensory_box"/>
    <property type="match status" value="1"/>
</dbReference>
<protein>
    <recommendedName>
        <fullName evidence="3">histidine kinase</fullName>
        <ecNumber evidence="3">2.7.13.3</ecNumber>
    </recommendedName>
</protein>
<feature type="domain" description="Response regulatory" evidence="17">
    <location>
        <begin position="908"/>
        <end position="1024"/>
    </location>
</feature>
<dbReference type="Gene3D" id="3.40.50.2300">
    <property type="match status" value="2"/>
</dbReference>
<keyword evidence="8" id="KW-0067">ATP-binding</keyword>
<dbReference type="InterPro" id="IPR003594">
    <property type="entry name" value="HATPase_dom"/>
</dbReference>
<dbReference type="InterPro" id="IPR013656">
    <property type="entry name" value="PAS_4"/>
</dbReference>
<dbReference type="InterPro" id="IPR001789">
    <property type="entry name" value="Sig_transdc_resp-reg_receiver"/>
</dbReference>
<feature type="domain" description="Response regulatory" evidence="17">
    <location>
        <begin position="762"/>
        <end position="883"/>
    </location>
</feature>
<accession>A0ABU6K809</accession>
<evidence type="ECO:0000313" key="21">
    <source>
        <dbReference type="Proteomes" id="UP001331561"/>
    </source>
</evidence>
<dbReference type="PROSITE" id="PS50110">
    <property type="entry name" value="RESPONSE_REGULATORY"/>
    <property type="match status" value="2"/>
</dbReference>
<dbReference type="Pfam" id="PF01627">
    <property type="entry name" value="Hpt"/>
    <property type="match status" value="1"/>
</dbReference>
<evidence type="ECO:0000256" key="8">
    <source>
        <dbReference type="ARBA" id="ARBA00022840"/>
    </source>
</evidence>
<dbReference type="PROSITE" id="PS50109">
    <property type="entry name" value="HIS_KIN"/>
    <property type="match status" value="1"/>
</dbReference>
<dbReference type="InterPro" id="IPR036890">
    <property type="entry name" value="HATPase_C_sf"/>
</dbReference>
<keyword evidence="4" id="KW-1003">Cell membrane</keyword>
<evidence type="ECO:0000256" key="3">
    <source>
        <dbReference type="ARBA" id="ARBA00012438"/>
    </source>
</evidence>
<dbReference type="SUPFAM" id="SSF55785">
    <property type="entry name" value="PYP-like sensor domain (PAS domain)"/>
    <property type="match status" value="1"/>
</dbReference>
<feature type="modified residue" description="4-aspartylphosphate" evidence="13">
    <location>
        <position position="957"/>
    </location>
</feature>
<dbReference type="InterPro" id="IPR008207">
    <property type="entry name" value="Sig_transdc_His_kin_Hpt_dom"/>
</dbReference>
<dbReference type="InterPro" id="IPR003661">
    <property type="entry name" value="HisK_dim/P_dom"/>
</dbReference>
<feature type="domain" description="Histidine kinase" evidence="16">
    <location>
        <begin position="523"/>
        <end position="744"/>
    </location>
</feature>
<keyword evidence="9" id="KW-1133">Transmembrane helix</keyword>
<dbReference type="SMART" id="SM00387">
    <property type="entry name" value="HATPase_c"/>
    <property type="match status" value="1"/>
</dbReference>
<name>A0ABU6K809_9RHOO</name>
<keyword evidence="11" id="KW-0472">Membrane</keyword>
<evidence type="ECO:0000259" key="16">
    <source>
        <dbReference type="PROSITE" id="PS50109"/>
    </source>
</evidence>
<comment type="caution">
    <text evidence="20">The sequence shown here is derived from an EMBL/GenBank/DDBJ whole genome shotgun (WGS) entry which is preliminary data.</text>
</comment>
<feature type="modified residue" description="4-aspartylphosphate" evidence="13">
    <location>
        <position position="816"/>
    </location>
</feature>
<dbReference type="InterPro" id="IPR004358">
    <property type="entry name" value="Sig_transdc_His_kin-like_C"/>
</dbReference>
<dbReference type="SMART" id="SM00448">
    <property type="entry name" value="REC"/>
    <property type="match status" value="2"/>
</dbReference>
<feature type="modified residue" description="Phosphohistidine" evidence="12">
    <location>
        <position position="1129"/>
    </location>
</feature>
<dbReference type="SUPFAM" id="SSF47384">
    <property type="entry name" value="Homodimeric domain of signal transducing histidine kinase"/>
    <property type="match status" value="1"/>
</dbReference>
<evidence type="ECO:0000256" key="2">
    <source>
        <dbReference type="ARBA" id="ARBA00004651"/>
    </source>
</evidence>
<dbReference type="InterPro" id="IPR035965">
    <property type="entry name" value="PAS-like_dom_sf"/>
</dbReference>
<dbReference type="PROSITE" id="PS50894">
    <property type="entry name" value="HPT"/>
    <property type="match status" value="1"/>
</dbReference>
<dbReference type="SUPFAM" id="SSF47226">
    <property type="entry name" value="Histidine-containing phosphotransfer domain, HPT domain"/>
    <property type="match status" value="1"/>
</dbReference>
<keyword evidence="21" id="KW-1185">Reference proteome</keyword>
<comment type="subcellular location">
    <subcellularLocation>
        <location evidence="2">Cell membrane</location>
        <topology evidence="2">Multi-pass membrane protein</topology>
    </subcellularLocation>
</comment>
<dbReference type="Proteomes" id="UP001331561">
    <property type="component" value="Unassembled WGS sequence"/>
</dbReference>
<sequence length="1203" mass="131312">MNKRIRFGIVITTLAIILMMVFCALALQWISTEYRRNVSSHLQNTLDNVTQLVALMQQDEMSRVQAIAAHPHHASLAEQVMQHPGEAKSGEEYGRWITPIFRSRGFEGYSVIDSSFTVVAASSPAYVGKPVATKEAIEALKIATRTGIAVTRPIAAPRPVTRDGIELPSGTAFQLACARIDTGTRAIGFLCLRSNPQLRLFKVLEAGRTGNTGEAYVIDTKGNIISPSRFESELQAPPGATPGWSAFGRSARVPLSRVAPIIPAESTSRPLTRIAANLLKSRSDSTGYLENYADYRGRAVIGMGRWLPSTDMGLIVEEDLSESFSSYNVSRKVLVTFTTVAIGLILGLITLEFRSHRSLAISERRLRAFSENVPVGMHVRNRNGIYTLTNPVFESTINRTRDEVIGKRDEDLYPPDVARQRIAEHQEVISSGRTIVRVNTVKIDDKETTFRVLRFPVYGHDDTTIIAVGSIAVEITEQIVAQRALEELARTLESKVDERTHQLSEARKEAEAAARAKSEFLANMSHEIRTPLNAIIGISHLTARINDNPRLNHYLERIRASSQHLLGIVNDILDFSKIEAGKMATEQDSFSLEHLLEHVAGLVWEKADAKGLELIVAIERGVPRQLIGDSMRISQVLINFINNAVKFTERGEVVLRVQTVSIAGNSTRLRFAVEDSGIGIATKDLPSLFKPFGQLDGSMARRFEGTGLGLIISKKLAELMGGTVSVTSVLGEGSTFSMELPLGIAPEPETAVLPRVDLRNRKALVIDDNQHAREMLVSLLRSMSFEAAEASGGLEGIGMVTAADLSGTPYDVVFIDWKMPGLNGADTAVRLRKMSLRGTIPQLVMIAPPGEIAGVEDGGHVADASLPKPISPSELMNTLISLFSPSARPRDSSRMRPLGDYTNLRGKRVLLVEDNEINQEVAQDLLGIAGMHITTAADGLEAIQRIHREPFDIVLMDMHMPILNGLDATRRIRSHEGFSRLPILALTANALSGDRERCLEAGMNDYITKPIDPEQMYATIARWLPANTTLSVAPSAQLQVAAPEPAADTVQDNEPVEPPDKLSDDASIISALTLIPELDVDLGLARMLGRHDLYLKLVRRVTAERADAPRQLQSALERGNYDEAGRIVHGLRAVVGMLGSTQLQGVCAEVEQQIAQNELTAAALDNFVSRYTVLLDGLRAALGEHDAGQVTQHAGAESAGADE</sequence>
<dbReference type="CDD" id="cd00130">
    <property type="entry name" value="PAS"/>
    <property type="match status" value="1"/>
</dbReference>
<dbReference type="Pfam" id="PF00512">
    <property type="entry name" value="HisKA"/>
    <property type="match status" value="1"/>
</dbReference>
<dbReference type="Gene3D" id="3.30.565.10">
    <property type="entry name" value="Histidine kinase-like ATPase, C-terminal domain"/>
    <property type="match status" value="1"/>
</dbReference>
<comment type="catalytic activity">
    <reaction evidence="1">
        <text>ATP + protein L-histidine = ADP + protein N-phospho-L-histidine.</text>
        <dbReference type="EC" id="2.7.13.3"/>
    </reaction>
</comment>
<dbReference type="CDD" id="cd16922">
    <property type="entry name" value="HATPase_EvgS-ArcB-TorS-like"/>
    <property type="match status" value="1"/>
</dbReference>
<dbReference type="PRINTS" id="PR00344">
    <property type="entry name" value="BCTRLSENSOR"/>
</dbReference>
<keyword evidence="6" id="KW-0812">Transmembrane</keyword>
<evidence type="ECO:0000256" key="7">
    <source>
        <dbReference type="ARBA" id="ARBA00022741"/>
    </source>
</evidence>
<dbReference type="InterPro" id="IPR000014">
    <property type="entry name" value="PAS"/>
</dbReference>
<dbReference type="SUPFAM" id="SSF55874">
    <property type="entry name" value="ATPase domain of HSP90 chaperone/DNA topoisomerase II/histidine kinase"/>
    <property type="match status" value="1"/>
</dbReference>
<keyword evidence="7" id="KW-0547">Nucleotide-binding</keyword>
<dbReference type="EMBL" id="JAYXHS010000004">
    <property type="protein sequence ID" value="MEC5388008.1"/>
    <property type="molecule type" value="Genomic_DNA"/>
</dbReference>
<evidence type="ECO:0000259" key="19">
    <source>
        <dbReference type="PROSITE" id="PS50894"/>
    </source>
</evidence>
<feature type="region of interest" description="Disordered" evidence="15">
    <location>
        <begin position="1043"/>
        <end position="1062"/>
    </location>
</feature>